<name>N2BVN3_9ACTN</name>
<evidence type="ECO:0008006" key="3">
    <source>
        <dbReference type="Google" id="ProtNLM"/>
    </source>
</evidence>
<dbReference type="HOGENOM" id="CLU_2044863_0_0_11"/>
<accession>N2BVN3</accession>
<dbReference type="PATRIC" id="fig|997872.3.peg.200"/>
<proteinExistence type="predicted"/>
<comment type="caution">
    <text evidence="1">The sequence shown here is derived from an EMBL/GenBank/DDBJ whole genome shotgun (WGS) entry which is preliminary data.</text>
</comment>
<protein>
    <recommendedName>
        <fullName evidence="3">HK97 gp10 family phage protein</fullName>
    </recommendedName>
</protein>
<dbReference type="RefSeq" id="WP_002562973.1">
    <property type="nucleotide sequence ID" value="NZ_KB822533.1"/>
</dbReference>
<dbReference type="Proteomes" id="UP000012651">
    <property type="component" value="Unassembled WGS sequence"/>
</dbReference>
<organism evidence="1 2">
    <name type="scientific">Atopobium minutum 10063974</name>
    <dbReference type="NCBI Taxonomy" id="997872"/>
    <lineage>
        <taxon>Bacteria</taxon>
        <taxon>Bacillati</taxon>
        <taxon>Actinomycetota</taxon>
        <taxon>Coriobacteriia</taxon>
        <taxon>Coriobacteriales</taxon>
        <taxon>Atopobiaceae</taxon>
        <taxon>Atopobium</taxon>
    </lineage>
</organism>
<keyword evidence="2" id="KW-1185">Reference proteome</keyword>
<evidence type="ECO:0000313" key="2">
    <source>
        <dbReference type="Proteomes" id="UP000012651"/>
    </source>
</evidence>
<dbReference type="EMBL" id="AGXC01000001">
    <property type="protein sequence ID" value="EMZ42640.1"/>
    <property type="molecule type" value="Genomic_DNA"/>
</dbReference>
<gene>
    <name evidence="1" type="ORF">HMPREF1091_00198</name>
</gene>
<sequence length="120" mass="13490">MRVVHQFGGVSIKELERRGDNALQAACFVTAENALSDCKPNIPYLNGDLIGSGKTKPGQTDCEIMWGTDDDTAKYARYQYYTKGLTHPKQGSDHWFEKTRAVRKDAWGKIFAQKAKEMMG</sequence>
<reference evidence="1 2" key="1">
    <citation type="submission" date="2013-03" db="EMBL/GenBank/DDBJ databases">
        <title>The Genome Sequence of Atopobium minutum 10063974.</title>
        <authorList>
            <consortium name="The Broad Institute Genome Sequencing Platform"/>
            <person name="Earl A."/>
            <person name="Ward D."/>
            <person name="Feldgarden M."/>
            <person name="Gevers D."/>
            <person name="Lambert T."/>
            <person name="Marvaud J.-C."/>
            <person name="Courvalin P."/>
            <person name="Walker B."/>
            <person name="Young S.K."/>
            <person name="Zeng Q."/>
            <person name="Gargeya S."/>
            <person name="Fitzgerald M."/>
            <person name="Haas B."/>
            <person name="Abouelleil A."/>
            <person name="Alvarado L."/>
            <person name="Arachchi H.M."/>
            <person name="Berlin A.M."/>
            <person name="Chapman S.B."/>
            <person name="Dewar J."/>
            <person name="Goldberg J."/>
            <person name="Griggs A."/>
            <person name="Gujja S."/>
            <person name="Hansen M."/>
            <person name="Howarth C."/>
            <person name="Imamovic A."/>
            <person name="Larimer J."/>
            <person name="McCowan C."/>
            <person name="Murphy C."/>
            <person name="Neiman D."/>
            <person name="Pearson M."/>
            <person name="Priest M."/>
            <person name="Roberts A."/>
            <person name="Saif S."/>
            <person name="Shea T."/>
            <person name="Sisk P."/>
            <person name="Sykes S."/>
            <person name="Wortman J."/>
            <person name="Nusbaum C."/>
            <person name="Birren B."/>
        </authorList>
    </citation>
    <scope>NUCLEOTIDE SEQUENCE [LARGE SCALE GENOMIC DNA]</scope>
    <source>
        <strain evidence="1 2">10063974</strain>
    </source>
</reference>
<dbReference type="AlphaFoldDB" id="N2BVN3"/>
<dbReference type="OrthoDB" id="3194855at2"/>
<evidence type="ECO:0000313" key="1">
    <source>
        <dbReference type="EMBL" id="EMZ42640.1"/>
    </source>
</evidence>